<feature type="disulfide bond" evidence="17">
    <location>
        <begin position="364"/>
        <end position="371"/>
    </location>
</feature>
<dbReference type="Gene3D" id="3.40.1620.60">
    <property type="match status" value="1"/>
</dbReference>
<dbReference type="PROSITE" id="PS50215">
    <property type="entry name" value="ADAM_MEPRO"/>
    <property type="match status" value="1"/>
</dbReference>
<keyword evidence="9" id="KW-0378">Hydrolase</keyword>
<feature type="disulfide bond" evidence="17">
    <location>
        <begin position="335"/>
        <end position="389"/>
    </location>
</feature>
<dbReference type="Pfam" id="PF00090">
    <property type="entry name" value="TSP_1"/>
    <property type="match status" value="1"/>
</dbReference>
<evidence type="ECO:0000256" key="12">
    <source>
        <dbReference type="ARBA" id="ARBA00023145"/>
    </source>
</evidence>
<feature type="binding site" evidence="16">
    <location>
        <position position="468"/>
    </location>
    <ligand>
        <name>Ca(2+)</name>
        <dbReference type="ChEBI" id="CHEBI:29108"/>
        <label>1</label>
    </ligand>
</feature>
<dbReference type="GO" id="GO:0031012">
    <property type="term" value="C:extracellular matrix"/>
    <property type="evidence" value="ECO:0007669"/>
    <property type="project" value="TreeGrafter"/>
</dbReference>
<evidence type="ECO:0000256" key="4">
    <source>
        <dbReference type="ARBA" id="ARBA00022670"/>
    </source>
</evidence>
<dbReference type="InterPro" id="IPR010294">
    <property type="entry name" value="ADAMTS_spacer1"/>
</dbReference>
<keyword evidence="5" id="KW-0165">Cleavage on pair of basic residues</keyword>
<dbReference type="GO" id="GO:0030198">
    <property type="term" value="P:extracellular matrix organization"/>
    <property type="evidence" value="ECO:0007669"/>
    <property type="project" value="InterPro"/>
</dbReference>
<keyword evidence="14" id="KW-0325">Glycoprotein</keyword>
<feature type="domain" description="PLAC" evidence="22">
    <location>
        <begin position="1214"/>
        <end position="1254"/>
    </location>
</feature>
<dbReference type="SUPFAM" id="SSF55486">
    <property type="entry name" value="Metalloproteases ('zincins'), catalytic domain"/>
    <property type="match status" value="1"/>
</dbReference>
<dbReference type="InterPro" id="IPR036383">
    <property type="entry name" value="TSP1_rpt_sf"/>
</dbReference>
<evidence type="ECO:0008006" key="25">
    <source>
        <dbReference type="Google" id="ProtNLM"/>
    </source>
</evidence>
<dbReference type="InterPro" id="IPR002870">
    <property type="entry name" value="Peptidase_M12B_N"/>
</dbReference>
<feature type="disulfide bond" evidence="17">
    <location>
        <begin position="511"/>
        <end position="541"/>
    </location>
</feature>
<evidence type="ECO:0000256" key="6">
    <source>
        <dbReference type="ARBA" id="ARBA00022723"/>
    </source>
</evidence>
<evidence type="ECO:0000256" key="13">
    <source>
        <dbReference type="ARBA" id="ARBA00023157"/>
    </source>
</evidence>
<dbReference type="GeneID" id="119737705"/>
<feature type="disulfide bond" evidence="17">
    <location>
        <begin position="492"/>
        <end position="516"/>
    </location>
</feature>
<proteinExistence type="predicted"/>
<evidence type="ECO:0000256" key="18">
    <source>
        <dbReference type="PROSITE-ProRule" id="PRU00276"/>
    </source>
</evidence>
<dbReference type="Pfam" id="PF17771">
    <property type="entry name" value="ADAMTS_CR_2"/>
    <property type="match status" value="1"/>
</dbReference>
<dbReference type="PRINTS" id="PR01857">
    <property type="entry name" value="ADAMTSFAMILY"/>
</dbReference>
<keyword evidence="12" id="KW-0865">Zymogen</keyword>
<dbReference type="GO" id="GO:0046872">
    <property type="term" value="F:metal ion binding"/>
    <property type="evidence" value="ECO:0007669"/>
    <property type="project" value="UniProtKB-KW"/>
</dbReference>
<feature type="domain" description="Peptidase M12B" evidence="21">
    <location>
        <begin position="259"/>
        <end position="470"/>
    </location>
</feature>
<keyword evidence="24" id="KW-1185">Reference proteome</keyword>
<keyword evidence="3" id="KW-0272">Extracellular matrix</keyword>
<dbReference type="Pfam" id="PF19030">
    <property type="entry name" value="TSP1_ADAMTS"/>
    <property type="match status" value="3"/>
</dbReference>
<feature type="disulfide bond" evidence="17">
    <location>
        <begin position="503"/>
        <end position="522"/>
    </location>
</feature>
<evidence type="ECO:0000256" key="5">
    <source>
        <dbReference type="ARBA" id="ARBA00022685"/>
    </source>
</evidence>
<evidence type="ECO:0000256" key="3">
    <source>
        <dbReference type="ARBA" id="ARBA00022530"/>
    </source>
</evidence>
<feature type="binding site" description="in inhibited form" evidence="16">
    <location>
        <position position="219"/>
    </location>
    <ligand>
        <name>Zn(2+)</name>
        <dbReference type="ChEBI" id="CHEBI:29105"/>
        <note>catalytic</note>
    </ligand>
</feature>
<evidence type="ECO:0000256" key="14">
    <source>
        <dbReference type="ARBA" id="ARBA00023180"/>
    </source>
</evidence>
<feature type="signal peptide" evidence="20">
    <location>
        <begin position="1"/>
        <end position="19"/>
    </location>
</feature>
<evidence type="ECO:0000256" key="11">
    <source>
        <dbReference type="ARBA" id="ARBA00023049"/>
    </source>
</evidence>
<dbReference type="Proteomes" id="UP000887568">
    <property type="component" value="Unplaced"/>
</dbReference>
<dbReference type="FunFam" id="2.20.100.10:FF:000006">
    <property type="entry name" value="A disintegrin and metalloproteinase with thrombospondin motifs 1"/>
    <property type="match status" value="1"/>
</dbReference>
<feature type="region of interest" description="Disordered" evidence="19">
    <location>
        <begin position="66"/>
        <end position="89"/>
    </location>
</feature>
<evidence type="ECO:0000256" key="8">
    <source>
        <dbReference type="ARBA" id="ARBA00022737"/>
    </source>
</evidence>
<dbReference type="Gene3D" id="2.20.100.10">
    <property type="entry name" value="Thrombospondin type-1 (TSP1) repeat"/>
    <property type="match status" value="4"/>
</dbReference>
<dbReference type="GO" id="GO:0004222">
    <property type="term" value="F:metalloendopeptidase activity"/>
    <property type="evidence" value="ECO:0007669"/>
    <property type="project" value="InterPro"/>
</dbReference>
<feature type="disulfide bond" evidence="17">
    <location>
        <begin position="422"/>
        <end position="449"/>
    </location>
</feature>
<dbReference type="SUPFAM" id="SSF82895">
    <property type="entry name" value="TSP-1 type 1 repeat"/>
    <property type="match status" value="4"/>
</dbReference>
<dbReference type="InterPro" id="IPR000884">
    <property type="entry name" value="TSP1_rpt"/>
</dbReference>
<dbReference type="PROSITE" id="PS50900">
    <property type="entry name" value="PLAC"/>
    <property type="match status" value="1"/>
</dbReference>
<keyword evidence="8" id="KW-0677">Repeat</keyword>
<dbReference type="AlphaFoldDB" id="A0A914AWV9"/>
<keyword evidence="11" id="KW-0482">Metalloprotease</keyword>
<feature type="disulfide bond" evidence="17">
    <location>
        <begin position="535"/>
        <end position="546"/>
    </location>
</feature>
<dbReference type="Gene3D" id="2.60.120.830">
    <property type="match status" value="1"/>
</dbReference>
<keyword evidence="13 17" id="KW-1015">Disulfide bond</keyword>
<dbReference type="CDD" id="cd04273">
    <property type="entry name" value="ZnMc_ADAMTS_like"/>
    <property type="match status" value="1"/>
</dbReference>
<evidence type="ECO:0000259" key="21">
    <source>
        <dbReference type="PROSITE" id="PS50215"/>
    </source>
</evidence>
<feature type="active site" evidence="15 18">
    <location>
        <position position="406"/>
    </location>
</feature>
<feature type="binding site" evidence="16">
    <location>
        <position position="353"/>
    </location>
    <ligand>
        <name>Ca(2+)</name>
        <dbReference type="ChEBI" id="CHEBI:29108"/>
        <label>1</label>
    </ligand>
</feature>
<feature type="compositionally biased region" description="Basic and acidic residues" evidence="19">
    <location>
        <begin position="232"/>
        <end position="246"/>
    </location>
</feature>
<comment type="subcellular location">
    <subcellularLocation>
        <location evidence="1">Secreted</location>
        <location evidence="1">Extracellular space</location>
        <location evidence="1">Extracellular matrix</location>
    </subcellularLocation>
</comment>
<dbReference type="InterPro" id="IPR024079">
    <property type="entry name" value="MetalloPept_cat_dom_sf"/>
</dbReference>
<name>A0A914AWV9_PATMI</name>
<dbReference type="PANTHER" id="PTHR13723">
    <property type="entry name" value="ADAMTS A DISINTEGRIN AND METALLOPROTEASE WITH THROMBOSPONDIN MOTIFS PROTEASE"/>
    <property type="match status" value="1"/>
</dbReference>
<dbReference type="SMART" id="SM00209">
    <property type="entry name" value="TSP1"/>
    <property type="match status" value="5"/>
</dbReference>
<reference evidence="23" key="1">
    <citation type="submission" date="2022-11" db="UniProtKB">
        <authorList>
            <consortium name="EnsemblMetazoa"/>
        </authorList>
    </citation>
    <scope>IDENTIFICATION</scope>
</reference>
<keyword evidence="4" id="KW-0645">Protease</keyword>
<evidence type="ECO:0000256" key="2">
    <source>
        <dbReference type="ARBA" id="ARBA00022525"/>
    </source>
</evidence>
<dbReference type="PROSITE" id="PS50092">
    <property type="entry name" value="TSP1"/>
    <property type="match status" value="4"/>
</dbReference>
<evidence type="ECO:0000256" key="15">
    <source>
        <dbReference type="PIRSR" id="PIRSR613273-1"/>
    </source>
</evidence>
<feature type="chain" id="PRO_5038102946" description="A disintegrin and metalloproteinase with thrombospondin motifs 7" evidence="20">
    <location>
        <begin position="20"/>
        <end position="1264"/>
    </location>
</feature>
<keyword evidence="7 20" id="KW-0732">Signal</keyword>
<keyword evidence="16" id="KW-0106">Calcium</keyword>
<dbReference type="InterPro" id="IPR006586">
    <property type="entry name" value="ADAM_Cys-rich"/>
</dbReference>
<feature type="binding site" evidence="16 18">
    <location>
        <position position="409"/>
    </location>
    <ligand>
        <name>Zn(2+)</name>
        <dbReference type="ChEBI" id="CHEBI:29105"/>
        <note>catalytic</note>
    </ligand>
</feature>
<feature type="binding site" evidence="16">
    <location>
        <position position="262"/>
    </location>
    <ligand>
        <name>Ca(2+)</name>
        <dbReference type="ChEBI" id="CHEBI:29108"/>
        <label>2</label>
    </ligand>
</feature>
<feature type="binding site" evidence="16 18">
    <location>
        <position position="415"/>
    </location>
    <ligand>
        <name>Zn(2+)</name>
        <dbReference type="ChEBI" id="CHEBI:29105"/>
        <note>catalytic</note>
    </ligand>
</feature>
<dbReference type="InterPro" id="IPR013273">
    <property type="entry name" value="ADAMTS/ADAMTS-like"/>
</dbReference>
<dbReference type="OrthoDB" id="412680at2759"/>
<evidence type="ECO:0000256" key="10">
    <source>
        <dbReference type="ARBA" id="ARBA00022833"/>
    </source>
</evidence>
<evidence type="ECO:0000313" key="24">
    <source>
        <dbReference type="Proteomes" id="UP000887568"/>
    </source>
</evidence>
<feature type="region of interest" description="Disordered" evidence="19">
    <location>
        <begin position="1127"/>
        <end position="1146"/>
    </location>
</feature>
<evidence type="ECO:0000256" key="16">
    <source>
        <dbReference type="PIRSR" id="PIRSR613273-2"/>
    </source>
</evidence>
<dbReference type="PANTHER" id="PTHR13723:SF200">
    <property type="entry name" value="ADAM METALLOPEPTIDASE WITH THROMBOSPONDIN TYPE 1 MOTIF B, ISOFORM B"/>
    <property type="match status" value="1"/>
</dbReference>
<feature type="disulfide bond" evidence="17">
    <location>
        <begin position="584"/>
        <end position="596"/>
    </location>
</feature>
<dbReference type="InterPro" id="IPR050439">
    <property type="entry name" value="ADAMTS_ADAMTS-like"/>
</dbReference>
<evidence type="ECO:0000256" key="17">
    <source>
        <dbReference type="PIRSR" id="PIRSR613273-3"/>
    </source>
</evidence>
<keyword evidence="2" id="KW-0964">Secreted</keyword>
<comment type="cofactor">
    <cofactor evidence="16">
        <name>Zn(2+)</name>
        <dbReference type="ChEBI" id="CHEBI:29105"/>
    </cofactor>
    <text evidence="16">Binds 1 zinc ion per subunit.</text>
</comment>
<sequence>MLTVCYVIVTLVCLGQTLPTKDSIEFNHPEQADFIKSLTDFEIVIPSLVDGNGVFISHDLSGVRVDRHNSAPGQDSKLPVQGGEEKSPSSVHYKLSLSGEDLHLQLQRSDRLIAPGFVAERRGRNVSEARLGRIDHVRHCHFNGHVRGRRDSRVAVSTCDGVIGMIRLEESEFFIEPVKNYTRSQGTRHHPHVVYKRSAVPDQARQARDVDKSENGDFCGVQNKVSVEKLDKVRQKRATGERETTSGHRRRRRSISMERNVELLVVIDKHMVQYYRDQDIETYVLTIMNIVATLYHDATIGNYINIVMVRMLFLEEDEEELSIEHDADKTLSSFCRWQRMINPGDENHPNHHDAAVLLTRKDLCKGFDAPCGTLGLAQVSGMCQAEWSCNINEDTGLALAYTVAHELGHSFGMQHDGLDNGCGQGNDSQVHVMSSQLTGVYGALTWSACSRNYITRFLDQGFGDCLNDEPSPHNFDYPYVPAGVMYTAQHQCRLQYGVNASVCSHLEPDQCSTLWCRSGNRCHSKLSAAAPGTSCGRDRWCSGGECVDIKESAAAIHGDWGPWSEWTPCSMTCGSGVAIKERHCNNPRPANGGRYCVGERKKYAICNRQECPKGSVHPRDDQCSSYNGLTHQGSYFQWVPYYKENALCELHCRPLEKRFMLPIKFATEVRDGTPCTEDSRDMCIGGICYTVGCDYQINSEAVEDRCGVCHGDGSSCETIRDQLIKQSGFGYVEAMVIPAGARNIRVEEVAEANNFLALMDSSGHYYLNGGWDIKWSGRYEAAGTMVRYERDDQNKETFDAKGPLKKPLHVMLLFQSKTAGVAYEYTVPKPGNMTVPVPKHFGWRIAGWTPCTVTCGAGLQREIIQCVERIAGVVEDKYCNDTKPANRQRQCNVHQCPANWWIGPWQHCSVTCGSGGMRSRSVFCIRSIGQDEQVALVDEDCLRLGLMKPETTGGCGVAIACPMKAHWVTGEWSECLYRNGRAEQTRTVHCSRIDAFCDYSNRPSTRQPCEDYYEYSYEYYGDYSVKRDETPISFGEWERLKEQGLLDAKSPTTGVAPTQMVSNFLANQVPDTGRHGYPLPPDGTDRTLIGGADDDVILGIEIPRAVDPDGDWVEPSKRGNVIGSTREAETMATPREEEQTTEENGLVQQGKTLWWFSRPWSECSVSCGDGIRYRIVDCLEVSTGFAHRGCDQTIKPSTSETCRLADCNGNSASFSYSCDGNKQSDTWCRLVRVMGNCHKDIYRDMCCATCNAELEDIARQNSNT</sequence>
<feature type="binding site" evidence="16">
    <location>
        <position position="262"/>
    </location>
    <ligand>
        <name>Ca(2+)</name>
        <dbReference type="ChEBI" id="CHEBI:29108"/>
        <label>1</label>
    </ligand>
</feature>
<dbReference type="InterPro" id="IPR041645">
    <property type="entry name" value="ADAMTS_CR_2"/>
</dbReference>
<feature type="binding site" evidence="16 18">
    <location>
        <position position="405"/>
    </location>
    <ligand>
        <name>Zn(2+)</name>
        <dbReference type="ChEBI" id="CHEBI:29105"/>
        <note>catalytic</note>
    </ligand>
</feature>
<evidence type="ECO:0000256" key="7">
    <source>
        <dbReference type="ARBA" id="ARBA00022729"/>
    </source>
</evidence>
<keyword evidence="10 16" id="KW-0862">Zinc</keyword>
<feature type="disulfide bond" evidence="17">
    <location>
        <begin position="569"/>
        <end position="606"/>
    </location>
</feature>
<evidence type="ECO:0000313" key="23">
    <source>
        <dbReference type="EnsemblMetazoa" id="XP_038068183.1"/>
    </source>
</evidence>
<dbReference type="RefSeq" id="XP_038068183.1">
    <property type="nucleotide sequence ID" value="XM_038212255.1"/>
</dbReference>
<feature type="binding site" evidence="16">
    <location>
        <position position="465"/>
    </location>
    <ligand>
        <name>Ca(2+)</name>
        <dbReference type="ChEBI" id="CHEBI:29108"/>
        <label>1</label>
    </ligand>
</feature>
<dbReference type="Pfam" id="PF01421">
    <property type="entry name" value="Reprolysin"/>
    <property type="match status" value="1"/>
</dbReference>
<organism evidence="23 24">
    <name type="scientific">Patiria miniata</name>
    <name type="common">Bat star</name>
    <name type="synonym">Asterina miniata</name>
    <dbReference type="NCBI Taxonomy" id="46514"/>
    <lineage>
        <taxon>Eukaryota</taxon>
        <taxon>Metazoa</taxon>
        <taxon>Echinodermata</taxon>
        <taxon>Eleutherozoa</taxon>
        <taxon>Asterozoa</taxon>
        <taxon>Asteroidea</taxon>
        <taxon>Valvatacea</taxon>
        <taxon>Valvatida</taxon>
        <taxon>Asterinidae</taxon>
        <taxon>Patiria</taxon>
    </lineage>
</organism>
<dbReference type="Gene3D" id="3.40.390.10">
    <property type="entry name" value="Collagenase (Catalytic Domain)"/>
    <property type="match status" value="1"/>
</dbReference>
<evidence type="ECO:0000256" key="9">
    <source>
        <dbReference type="ARBA" id="ARBA00022801"/>
    </source>
</evidence>
<evidence type="ECO:0000256" key="20">
    <source>
        <dbReference type="SAM" id="SignalP"/>
    </source>
</evidence>
<keyword evidence="6 16" id="KW-0479">Metal-binding</keyword>
<feature type="region of interest" description="Disordered" evidence="19">
    <location>
        <begin position="232"/>
        <end position="253"/>
    </location>
</feature>
<accession>A0A914AWV9</accession>
<feature type="disulfide bond" evidence="17">
    <location>
        <begin position="383"/>
        <end position="465"/>
    </location>
</feature>
<dbReference type="Pfam" id="PF05986">
    <property type="entry name" value="ADAMTS_spacer1"/>
    <property type="match status" value="1"/>
</dbReference>
<dbReference type="InterPro" id="IPR001590">
    <property type="entry name" value="Peptidase_M12B"/>
</dbReference>
<dbReference type="InterPro" id="IPR045371">
    <property type="entry name" value="ADAMTS_CR_3"/>
</dbReference>
<dbReference type="Pfam" id="PF01562">
    <property type="entry name" value="Pep_M12B_propep"/>
    <property type="match status" value="1"/>
</dbReference>
<dbReference type="FunFam" id="2.60.120.830:FF:000001">
    <property type="entry name" value="A disintegrin and metalloproteinase with thrombospondin motifs 1"/>
    <property type="match status" value="1"/>
</dbReference>
<dbReference type="FunFam" id="2.20.100.10:FF:000005">
    <property type="entry name" value="ADAM metallopeptidase with thrombospondin type 1 motif 9"/>
    <property type="match status" value="1"/>
</dbReference>
<dbReference type="GO" id="GO:0006508">
    <property type="term" value="P:proteolysis"/>
    <property type="evidence" value="ECO:0007669"/>
    <property type="project" value="UniProtKB-KW"/>
</dbReference>
<feature type="disulfide bond" evidence="17">
    <location>
        <begin position="573"/>
        <end position="611"/>
    </location>
</feature>
<feature type="compositionally biased region" description="Basic and acidic residues" evidence="19">
    <location>
        <begin position="1127"/>
        <end position="1138"/>
    </location>
</feature>
<dbReference type="FunFam" id="3.40.390.10:FF:000001">
    <property type="entry name" value="A disintegrin and metalloproteinase with thrombospondin motifs 1"/>
    <property type="match status" value="1"/>
</dbReference>
<dbReference type="Pfam" id="PF19236">
    <property type="entry name" value="ADAMTS_CR_3"/>
    <property type="match status" value="1"/>
</dbReference>
<dbReference type="SMART" id="SM00608">
    <property type="entry name" value="ACR"/>
    <property type="match status" value="1"/>
</dbReference>
<dbReference type="EnsemblMetazoa" id="XM_038212255.1">
    <property type="protein sequence ID" value="XP_038068183.1"/>
    <property type="gene ID" value="LOC119737705"/>
</dbReference>
<protein>
    <recommendedName>
        <fullName evidence="25">A disintegrin and metalloproteinase with thrombospondin motifs 7</fullName>
    </recommendedName>
</protein>
<comment type="caution">
    <text evidence="18">Lacks conserved residue(s) required for the propagation of feature annotation.</text>
</comment>
<evidence type="ECO:0000259" key="22">
    <source>
        <dbReference type="PROSITE" id="PS50900"/>
    </source>
</evidence>
<evidence type="ECO:0000256" key="1">
    <source>
        <dbReference type="ARBA" id="ARBA00004498"/>
    </source>
</evidence>
<evidence type="ECO:0000256" key="19">
    <source>
        <dbReference type="SAM" id="MobiDB-lite"/>
    </source>
</evidence>
<feature type="binding site" evidence="16">
    <location>
        <position position="468"/>
    </location>
    <ligand>
        <name>Ca(2+)</name>
        <dbReference type="ChEBI" id="CHEBI:29108"/>
        <label>2</label>
    </ligand>
</feature>
<dbReference type="InterPro" id="IPR010909">
    <property type="entry name" value="PLAC"/>
</dbReference>
<dbReference type="OMA" id="NYINIVM"/>